<dbReference type="RefSeq" id="WP_174987639.1">
    <property type="nucleotide sequence ID" value="NZ_CABPSK010000001.1"/>
</dbReference>
<dbReference type="Proteomes" id="UP000366945">
    <property type="component" value="Unassembled WGS sequence"/>
</dbReference>
<dbReference type="AlphaFoldDB" id="A0A5E4SCI6"/>
<accession>A0A5E4SCI6</accession>
<proteinExistence type="predicted"/>
<keyword evidence="2" id="KW-1185">Reference proteome</keyword>
<name>A0A5E4SCI6_9BURK</name>
<evidence type="ECO:0000313" key="2">
    <source>
        <dbReference type="Proteomes" id="UP000366945"/>
    </source>
</evidence>
<dbReference type="InterPro" id="IPR021333">
    <property type="entry name" value="DUF2946"/>
</dbReference>
<evidence type="ECO:0000313" key="1">
    <source>
        <dbReference type="EMBL" id="VVD73566.1"/>
    </source>
</evidence>
<reference evidence="1 2" key="1">
    <citation type="submission" date="2019-08" db="EMBL/GenBank/DDBJ databases">
        <authorList>
            <person name="Peeters C."/>
        </authorList>
    </citation>
    <scope>NUCLEOTIDE SEQUENCE [LARGE SCALE GENOMIC DNA]</scope>
    <source>
        <strain evidence="1 2">LMG 31114</strain>
    </source>
</reference>
<sequence>MLIRSRKRFGAWLGLLAMCLALGVPVVSQWLAAQRSADAQIDAAFCTVAGLAQAVASDTGLGDLHGGMHHAQASEHGAHGDACDYCSLLANHPPLVMPHGTGAVSFVWIARAGPTAFAVPQFVQLAYLPPARAPPRFS</sequence>
<protein>
    <recommendedName>
        <fullName evidence="3">DUF2946 domain-containing protein</fullName>
    </recommendedName>
</protein>
<evidence type="ECO:0008006" key="3">
    <source>
        <dbReference type="Google" id="ProtNLM"/>
    </source>
</evidence>
<dbReference type="EMBL" id="CABPSK010000001">
    <property type="protein sequence ID" value="VVD73566.1"/>
    <property type="molecule type" value="Genomic_DNA"/>
</dbReference>
<dbReference type="Pfam" id="PF11162">
    <property type="entry name" value="DUF2946"/>
    <property type="match status" value="1"/>
</dbReference>
<organism evidence="1 2">
    <name type="scientific">Pandoraea pneumonica</name>
    <dbReference type="NCBI Taxonomy" id="2508299"/>
    <lineage>
        <taxon>Bacteria</taxon>
        <taxon>Pseudomonadati</taxon>
        <taxon>Pseudomonadota</taxon>
        <taxon>Betaproteobacteria</taxon>
        <taxon>Burkholderiales</taxon>
        <taxon>Burkholderiaceae</taxon>
        <taxon>Pandoraea</taxon>
    </lineage>
</organism>
<dbReference type="GeneID" id="300402798"/>
<gene>
    <name evidence="1" type="ORF">PPN31114_00739</name>
</gene>